<feature type="domain" description="Myb-like" evidence="2">
    <location>
        <begin position="663"/>
        <end position="731"/>
    </location>
</feature>
<feature type="compositionally biased region" description="Polar residues" evidence="1">
    <location>
        <begin position="285"/>
        <end position="294"/>
    </location>
</feature>
<evidence type="ECO:0000313" key="3">
    <source>
        <dbReference type="EMBL" id="POO00288.1"/>
    </source>
</evidence>
<dbReference type="Proteomes" id="UP000237000">
    <property type="component" value="Unassembled WGS sequence"/>
</dbReference>
<dbReference type="PANTHER" id="PTHR47430:SF4">
    <property type="entry name" value="GB|AAC33480.1"/>
    <property type="match status" value="1"/>
</dbReference>
<dbReference type="PANTHER" id="PTHR47430">
    <property type="entry name" value="GB|AAC33480.1"/>
    <property type="match status" value="1"/>
</dbReference>
<keyword evidence="4" id="KW-1185">Reference proteome</keyword>
<sequence>MREKKEHDSEKQREKIVEPEKDEKELEKKKKKKKRNKVVDNDGKASKVVEALKTTCIDGEESMNIYANGWKDFDSLEGKKGKMKMYKEDNKKKKKEGVDGISSLGENFEGDRLVELVKGQGHNKYCQESPEVDSKVEQAEKKRKKEEEEGVDGISYSGGNVEDEKMNELVKERGNNKNGQDISAVNSEAECDENKKKKKKKKKDGAGAISSVCENVKDDKMDDLVKEQGYNKNCQDIAVVNGEAEHDEKKKKKKKKKDGLDVISSLGENVEDDKMNDLVKGRGYNKSSQDNPVVNSEIEEAGKKKKRKREKEDGDNVEKNIVTDVKKLSKERNYSGGKINEGSKLAMKEKKRDKVLEDNEMGEVAKAQKGTQSGDVAETNYGKEGDKSKQKKKKRKRENASGDMEDIIGDKPGTESTAIRDCENIEYEDNVGLTEDKLHEGCTDVVHANDAYEGKKAQSAKLGKGDDCSKDKKKKAKVKKQVSDGKGHEGKLRTKNDSETNDSSEITTPQGKPKRVSFSDHVEVFSSSDGPSWSRKKQAEGLVRGKRFSPEEDEKVKEAVFRYIEERGLGDEGLDMVLNCKQYPEVKNCWKYIAASIPWRPLYSVHYRAHILFERDENRKWTAEEYEFILKFYKEHGSDWKKLSKLLKKHRHHVKDTFRRIKCTTLNKGRWSQEEYQKLFDLVNKDLRLRASEEKKSKHGMLRDNICWGAISERLTSRHYAACCMKWYQQLTSSMVAEGLWVDTDDYHLLDALSDLDAACIEDVDWDNLLEHRDGDICRKRWNQMVKHIGEYGNKSFSEQVEILSNRYSLDVLEAREEYDRKEPVDLIANKSDDSAP</sequence>
<feature type="domain" description="Myb-like" evidence="2">
    <location>
        <begin position="733"/>
        <end position="786"/>
    </location>
</feature>
<feature type="compositionally biased region" description="Basic and acidic residues" evidence="1">
    <location>
        <begin position="162"/>
        <end position="175"/>
    </location>
</feature>
<dbReference type="InterPro" id="IPR001005">
    <property type="entry name" value="SANT/Myb"/>
</dbReference>
<feature type="compositionally biased region" description="Basic residues" evidence="1">
    <location>
        <begin position="471"/>
        <end position="480"/>
    </location>
</feature>
<dbReference type="Pfam" id="PF13921">
    <property type="entry name" value="Myb_DNA-bind_6"/>
    <property type="match status" value="1"/>
</dbReference>
<dbReference type="PROSITE" id="PS50090">
    <property type="entry name" value="MYB_LIKE"/>
    <property type="match status" value="3"/>
</dbReference>
<dbReference type="InParanoid" id="A0A2P5FR49"/>
<feature type="compositionally biased region" description="Basic and acidic residues" evidence="1">
    <location>
        <begin position="408"/>
        <end position="421"/>
    </location>
</feature>
<feature type="compositionally biased region" description="Basic and acidic residues" evidence="1">
    <location>
        <begin position="324"/>
        <end position="333"/>
    </location>
</feature>
<dbReference type="SMART" id="SM00717">
    <property type="entry name" value="SANT"/>
    <property type="match status" value="3"/>
</dbReference>
<reference evidence="4" key="1">
    <citation type="submission" date="2016-06" db="EMBL/GenBank/DDBJ databases">
        <title>Parallel loss of symbiosis genes in relatives of nitrogen-fixing non-legume Parasponia.</title>
        <authorList>
            <person name="Van Velzen R."/>
            <person name="Holmer R."/>
            <person name="Bu F."/>
            <person name="Rutten L."/>
            <person name="Van Zeijl A."/>
            <person name="Liu W."/>
            <person name="Santuari L."/>
            <person name="Cao Q."/>
            <person name="Sharma T."/>
            <person name="Shen D."/>
            <person name="Roswanjaya Y."/>
            <person name="Wardhani T."/>
            <person name="Kalhor M.S."/>
            <person name="Jansen J."/>
            <person name="Van den Hoogen J."/>
            <person name="Gungor B."/>
            <person name="Hartog M."/>
            <person name="Hontelez J."/>
            <person name="Verver J."/>
            <person name="Yang W.-C."/>
            <person name="Schijlen E."/>
            <person name="Repin R."/>
            <person name="Schilthuizen M."/>
            <person name="Schranz E."/>
            <person name="Heidstra R."/>
            <person name="Miyata K."/>
            <person name="Fedorova E."/>
            <person name="Kohlen W."/>
            <person name="Bisseling T."/>
            <person name="Smit S."/>
            <person name="Geurts R."/>
        </authorList>
    </citation>
    <scope>NUCLEOTIDE SEQUENCE [LARGE SCALE GENOMIC DNA]</scope>
    <source>
        <strain evidence="4">cv. RG33-2</strain>
    </source>
</reference>
<evidence type="ECO:0000259" key="2">
    <source>
        <dbReference type="PROSITE" id="PS50090"/>
    </source>
</evidence>
<name>A0A2P5FR49_TREOI</name>
<accession>A0A2P5FR49</accession>
<gene>
    <name evidence="3" type="ORF">TorRG33x02_040660</name>
</gene>
<dbReference type="OrthoDB" id="39591at2759"/>
<feature type="compositionally biased region" description="Basic and acidic residues" evidence="1">
    <location>
        <begin position="346"/>
        <end position="357"/>
    </location>
</feature>
<dbReference type="InterPro" id="IPR009057">
    <property type="entry name" value="Homeodomain-like_sf"/>
</dbReference>
<feature type="compositionally biased region" description="Polar residues" evidence="1">
    <location>
        <begin position="501"/>
        <end position="510"/>
    </location>
</feature>
<evidence type="ECO:0000256" key="1">
    <source>
        <dbReference type="SAM" id="MobiDB-lite"/>
    </source>
</evidence>
<evidence type="ECO:0000313" key="4">
    <source>
        <dbReference type="Proteomes" id="UP000237000"/>
    </source>
</evidence>
<dbReference type="AlphaFoldDB" id="A0A2P5FR49"/>
<organism evidence="3 4">
    <name type="scientific">Trema orientale</name>
    <name type="common">Charcoal tree</name>
    <name type="synonym">Celtis orientalis</name>
    <dbReference type="NCBI Taxonomy" id="63057"/>
    <lineage>
        <taxon>Eukaryota</taxon>
        <taxon>Viridiplantae</taxon>
        <taxon>Streptophyta</taxon>
        <taxon>Embryophyta</taxon>
        <taxon>Tracheophyta</taxon>
        <taxon>Spermatophyta</taxon>
        <taxon>Magnoliopsida</taxon>
        <taxon>eudicotyledons</taxon>
        <taxon>Gunneridae</taxon>
        <taxon>Pentapetalae</taxon>
        <taxon>rosids</taxon>
        <taxon>fabids</taxon>
        <taxon>Rosales</taxon>
        <taxon>Cannabaceae</taxon>
        <taxon>Trema</taxon>
    </lineage>
</organism>
<feature type="region of interest" description="Disordered" evidence="1">
    <location>
        <begin position="243"/>
        <end position="421"/>
    </location>
</feature>
<dbReference type="SUPFAM" id="SSF46689">
    <property type="entry name" value="Homeodomain-like"/>
    <property type="match status" value="1"/>
</dbReference>
<feature type="region of interest" description="Disordered" evidence="1">
    <location>
        <begin position="450"/>
        <end position="546"/>
    </location>
</feature>
<feature type="compositionally biased region" description="Basic and acidic residues" evidence="1">
    <location>
        <begin position="1"/>
        <end position="28"/>
    </location>
</feature>
<feature type="domain" description="Myb-like" evidence="2">
    <location>
        <begin position="620"/>
        <end position="662"/>
    </location>
</feature>
<feature type="region of interest" description="Disordered" evidence="1">
    <location>
        <begin position="124"/>
        <end position="210"/>
    </location>
</feature>
<feature type="compositionally biased region" description="Basic and acidic residues" evidence="1">
    <location>
        <begin position="481"/>
        <end position="498"/>
    </location>
</feature>
<feature type="region of interest" description="Disordered" evidence="1">
    <location>
        <begin position="1"/>
        <end position="44"/>
    </location>
</feature>
<proteinExistence type="predicted"/>
<protein>
    <submittedName>
        <fullName evidence="3">Octamer-binding transcription factor</fullName>
    </submittedName>
</protein>
<dbReference type="STRING" id="63057.A0A2P5FR49"/>
<feature type="compositionally biased region" description="Polar residues" evidence="1">
    <location>
        <begin position="176"/>
        <end position="186"/>
    </location>
</feature>
<dbReference type="EMBL" id="JXTC01000014">
    <property type="protein sequence ID" value="POO00288.1"/>
    <property type="molecule type" value="Genomic_DNA"/>
</dbReference>
<dbReference type="Gene3D" id="1.10.10.60">
    <property type="entry name" value="Homeodomain-like"/>
    <property type="match status" value="2"/>
</dbReference>
<comment type="caution">
    <text evidence="3">The sequence shown here is derived from an EMBL/GenBank/DDBJ whole genome shotgun (WGS) entry which is preliminary data.</text>
</comment>